<dbReference type="OrthoDB" id="3939134at2759"/>
<proteinExistence type="predicted"/>
<feature type="region of interest" description="Disordered" evidence="2">
    <location>
        <begin position="193"/>
        <end position="259"/>
    </location>
</feature>
<evidence type="ECO:0000313" key="4">
    <source>
        <dbReference type="Proteomes" id="UP000800040"/>
    </source>
</evidence>
<keyword evidence="1" id="KW-0175">Coiled coil</keyword>
<feature type="compositionally biased region" description="Polar residues" evidence="2">
    <location>
        <begin position="434"/>
        <end position="448"/>
    </location>
</feature>
<organism evidence="3 4">
    <name type="scientific">Decorospora gaudefroyi</name>
    <dbReference type="NCBI Taxonomy" id="184978"/>
    <lineage>
        <taxon>Eukaryota</taxon>
        <taxon>Fungi</taxon>
        <taxon>Dikarya</taxon>
        <taxon>Ascomycota</taxon>
        <taxon>Pezizomycotina</taxon>
        <taxon>Dothideomycetes</taxon>
        <taxon>Pleosporomycetidae</taxon>
        <taxon>Pleosporales</taxon>
        <taxon>Pleosporineae</taxon>
        <taxon>Pleosporaceae</taxon>
        <taxon>Decorospora</taxon>
    </lineage>
</organism>
<evidence type="ECO:0000256" key="1">
    <source>
        <dbReference type="SAM" id="Coils"/>
    </source>
</evidence>
<feature type="region of interest" description="Disordered" evidence="2">
    <location>
        <begin position="339"/>
        <end position="494"/>
    </location>
</feature>
<dbReference type="Proteomes" id="UP000800040">
    <property type="component" value="Unassembled WGS sequence"/>
</dbReference>
<gene>
    <name evidence="3" type="ORF">BDW02DRAFT_192311</name>
</gene>
<feature type="compositionally biased region" description="Basic residues" evidence="2">
    <location>
        <begin position="140"/>
        <end position="151"/>
    </location>
</feature>
<feature type="region of interest" description="Disordered" evidence="2">
    <location>
        <begin position="65"/>
        <end position="169"/>
    </location>
</feature>
<accession>A0A6A5JZ01</accession>
<dbReference type="AlphaFoldDB" id="A0A6A5JZ01"/>
<feature type="compositionally biased region" description="Low complexity" evidence="2">
    <location>
        <begin position="245"/>
        <end position="259"/>
    </location>
</feature>
<name>A0A6A5JZ01_9PLEO</name>
<feature type="compositionally biased region" description="Basic and acidic residues" evidence="2">
    <location>
        <begin position="371"/>
        <end position="385"/>
    </location>
</feature>
<evidence type="ECO:0000256" key="2">
    <source>
        <dbReference type="SAM" id="MobiDB-lite"/>
    </source>
</evidence>
<protein>
    <submittedName>
        <fullName evidence="3">Uncharacterized protein</fullName>
    </submittedName>
</protein>
<reference evidence="3" key="1">
    <citation type="submission" date="2020-01" db="EMBL/GenBank/DDBJ databases">
        <authorList>
            <consortium name="DOE Joint Genome Institute"/>
            <person name="Haridas S."/>
            <person name="Albert R."/>
            <person name="Binder M."/>
            <person name="Bloem J."/>
            <person name="Labutti K."/>
            <person name="Salamov A."/>
            <person name="Andreopoulos B."/>
            <person name="Baker S.E."/>
            <person name="Barry K."/>
            <person name="Bills G."/>
            <person name="Bluhm B.H."/>
            <person name="Cannon C."/>
            <person name="Castanera R."/>
            <person name="Culley D.E."/>
            <person name="Daum C."/>
            <person name="Ezra D."/>
            <person name="Gonzalez J.B."/>
            <person name="Henrissat B."/>
            <person name="Kuo A."/>
            <person name="Liang C."/>
            <person name="Lipzen A."/>
            <person name="Lutzoni F."/>
            <person name="Magnuson J."/>
            <person name="Mondo S."/>
            <person name="Nolan M."/>
            <person name="Ohm R."/>
            <person name="Pangilinan J."/>
            <person name="Park H.-J."/>
            <person name="Ramirez L."/>
            <person name="Alfaro M."/>
            <person name="Sun H."/>
            <person name="Tritt A."/>
            <person name="Yoshinaga Y."/>
            <person name="Zwiers L.-H."/>
            <person name="Turgeon B.G."/>
            <person name="Goodwin S.B."/>
            <person name="Spatafora J.W."/>
            <person name="Crous P.W."/>
            <person name="Grigoriev I.V."/>
        </authorList>
    </citation>
    <scope>NUCLEOTIDE SEQUENCE</scope>
    <source>
        <strain evidence="3">P77</strain>
    </source>
</reference>
<dbReference type="EMBL" id="ML975478">
    <property type="protein sequence ID" value="KAF1828966.1"/>
    <property type="molecule type" value="Genomic_DNA"/>
</dbReference>
<sequence>MACFGVGRLDPLRACQHPHPAQPLTMRVASTPHYCRHCRIIAATFTPGVHALVPVRLLGHEMARLQDPPKKQKGGVVSRDLSPPPHSSSSSSGEEANAASQQLLAEASGPATEPPPSSAVLGADLLNAARIPLPHGRGDRTRKHGTGKLKRVTLPAEGPQHNLARRGDVYNIELSPEKGPYVLPERVNPKKLKLVRKKKRPQLNGGEAGEAEEEPQQPSSPPRPASAGSATHLATTEIETRPRNSSSGPSSSEHGLHSSASADVLTEKTFADGKLPCTAVFHKYDKQAGSRYQQCLRVGTKSTDAGPRCGAHDRKAAAARCGHVTVEDDKPARCHKVATTEISSGPRCPAHPEPLHRDQTAKMNQAVPEATSKREFASDHGSERPRKLRKSQKQKADKPVSTKETGAEVCTPMQKSAQKEQSVPPRVEKRTRSQTHATIDTTASNRRLSGQERKTRSPEMVSQRATAEEAVTDQSDGNAEESIADQDDDSKRDTEMPGAIEAVFKFLDLGERSGRCEIERASKIMHRCNQSFSHLEDDNVSMDAVIEDADGVRKMLKRASFDVEEKDRLAFRVDAYGHIFRALTLYLEALYKWLLEKCGTVIESLPAVRILSSLIHDTLAFKDTITSWNVSVPQRYKGDRMIADVDEGLIAPLRQADKLFRTHLSQLEAAERDHEQQQKFMRKMKKKAEEQQRTREAEEARNAKWVRWQNLHIARMSCEPDPNRRRRLETTKQDLEERDANGITFERVPVFRSRSTPPHHQVQPLLEDREWNEEQETALIDGLKAFAGPKVFENIFERHCRPRLHGRHVSSNDPTGLLRDFTVTDIVGKARWIRSQSLRVYQDKAEDWMIRIPILP</sequence>
<feature type="compositionally biased region" description="Acidic residues" evidence="2">
    <location>
        <begin position="478"/>
        <end position="488"/>
    </location>
</feature>
<evidence type="ECO:0000313" key="3">
    <source>
        <dbReference type="EMBL" id="KAF1828966.1"/>
    </source>
</evidence>
<keyword evidence="4" id="KW-1185">Reference proteome</keyword>
<feature type="coiled-coil region" evidence="1">
    <location>
        <begin position="667"/>
        <end position="701"/>
    </location>
</feature>